<dbReference type="SUPFAM" id="SSF52129">
    <property type="entry name" value="Caspase-like"/>
    <property type="match status" value="1"/>
</dbReference>
<dbReference type="InterPro" id="IPR029031">
    <property type="entry name" value="Gingipain_N_sf"/>
</dbReference>
<dbReference type="Proteomes" id="UP000191663">
    <property type="component" value="Unassembled WGS sequence"/>
</dbReference>
<reference evidence="4" key="1">
    <citation type="submission" date="2017-01" db="EMBL/GenBank/DDBJ databases">
        <title>Novel pathways for hydrocarbon cycling and metabolic interdependencies in hydrothermal sediment communities.</title>
        <authorList>
            <person name="Dombrowski N."/>
            <person name="Seitz K."/>
            <person name="Teske A."/>
            <person name="Baker B."/>
        </authorList>
    </citation>
    <scope>NUCLEOTIDE SEQUENCE [LARGE SCALE GENOMIC DNA]</scope>
</reference>
<keyword evidence="1" id="KW-0732">Signal</keyword>
<dbReference type="GO" id="GO:0008234">
    <property type="term" value="F:cysteine-type peptidase activity"/>
    <property type="evidence" value="ECO:0007669"/>
    <property type="project" value="InterPro"/>
</dbReference>
<dbReference type="Gene3D" id="3.40.50.10390">
    <property type="entry name" value="Gingipain r, domain 1"/>
    <property type="match status" value="1"/>
</dbReference>
<dbReference type="Gene3D" id="3.40.50.1460">
    <property type="match status" value="1"/>
</dbReference>
<dbReference type="Pfam" id="PF01364">
    <property type="entry name" value="Peptidase_C25"/>
    <property type="match status" value="1"/>
</dbReference>
<sequence length="928" mass="104223">MQALTIFILFLNIIPVQNGGARYLIITYDDFYNAVKPLAEWKTQKGVKAKIVKISEIGNDSTLIKNYVRIAYNSWPIKPEYLLLVGDKQKIPFPLIIWNSFHSHSDNYYTNITGDFHNEIIPGRLWVSDTLEAKTVVAKILIYEREPLLADSLWFKTGVTVVNEDQDSFPADSVYWSDAHYMDSLMLNAGFTKIDTLAESLGDSSFDVINAINSGCSYILYRGTGLRQWDYPFWDIYPEQMHNGLKLPIVISATCATVEGIGYQWLNAGTPQHYNSWTCLGDPEMTIRTAIPKQIEVIHDTILWTSQQGYSINVHVDYNSMPVSDALVCVMALTDTTIYHFQRTDNEGNVTFIDTFRLPGDTVLFTVTGRNLKTYCDSVGVRFSEGPYVLLKSFFLLDSINGNNNATANPGENIEIPVWLKNWGNETGLNISATIQKDPTDTLFILDDTIKYFGNIPASDSAYTSTDGYNVIIAQNCPDNYEIHLQLIIRDEYDSIWISNFNFMVHAPVILFNDYSFPGNLKYIPAGDTSPMFIELKNIGSSCADSVCGKIWSSDSFLIILDSLSTFTPIEPESTGNNLSDPFIIASVDPSPVNHPANISIEVTSGVYVDTFNFTIYIGQKDYLIWDKDLNHSSGPVIKLLLDSLRYIGDYTTDELPSEYLGLYKSLFVCCGIYPNNYIIKDTSSSAQTIVDYLSALNGKVYMEGGDVWYADPHNNNGYNFSPLFRINPVSNSVGQFPKVLGTDNSFTRTMEFTYSGEHNSIDRINPYGSAVTIFKNDYNSFNCGVCANHKTVGISFELGGLVDSIEPSTRLTLIDSIMNFFEIEPSGITEITRYISENFNLTVVPNPARKSAKLHLQIPEALIPAGLDIYDVSGRKVKSFSPAQIFKRQQIIWDGTDQLGRKLPQGIYFIQVKTRSETITKKMILLH</sequence>
<accession>A0A1V4QG86</accession>
<dbReference type="AlphaFoldDB" id="A0A1V4QG86"/>
<feature type="domain" description="Gingipain" evidence="2">
    <location>
        <begin position="23"/>
        <end position="257"/>
    </location>
</feature>
<dbReference type="EMBL" id="MUKB01000086">
    <property type="protein sequence ID" value="OPX17726.1"/>
    <property type="molecule type" value="Genomic_DNA"/>
</dbReference>
<name>A0A1V4QG86_UNCW3</name>
<dbReference type="InterPro" id="IPR013783">
    <property type="entry name" value="Ig-like_fold"/>
</dbReference>
<dbReference type="NCBIfam" id="TIGR04183">
    <property type="entry name" value="Por_Secre_tail"/>
    <property type="match status" value="1"/>
</dbReference>
<dbReference type="Gene3D" id="2.60.40.4070">
    <property type="match status" value="1"/>
</dbReference>
<proteinExistence type="predicted"/>
<dbReference type="InterPro" id="IPR029030">
    <property type="entry name" value="Caspase-like_dom_sf"/>
</dbReference>
<dbReference type="InterPro" id="IPR026444">
    <property type="entry name" value="Secre_tail"/>
</dbReference>
<comment type="caution">
    <text evidence="3">The sequence shown here is derived from an EMBL/GenBank/DDBJ whole genome shotgun (WGS) entry which is preliminary data.</text>
</comment>
<protein>
    <recommendedName>
        <fullName evidence="2">Gingipain domain-containing protein</fullName>
    </recommendedName>
</protein>
<organism evidence="3 4">
    <name type="scientific">candidate division WOR-3 bacterium 4484_100</name>
    <dbReference type="NCBI Taxonomy" id="1936077"/>
    <lineage>
        <taxon>Bacteria</taxon>
        <taxon>Bacteria division WOR-3</taxon>
    </lineage>
</organism>
<dbReference type="Gene3D" id="2.60.40.10">
    <property type="entry name" value="Immunoglobulins"/>
    <property type="match status" value="1"/>
</dbReference>
<evidence type="ECO:0000256" key="1">
    <source>
        <dbReference type="ARBA" id="ARBA00022729"/>
    </source>
</evidence>
<evidence type="ECO:0000313" key="4">
    <source>
        <dbReference type="Proteomes" id="UP000191663"/>
    </source>
</evidence>
<dbReference type="InterPro" id="IPR001769">
    <property type="entry name" value="Gingipain"/>
</dbReference>
<gene>
    <name evidence="3" type="ORF">BXT86_04950</name>
</gene>
<evidence type="ECO:0000313" key="3">
    <source>
        <dbReference type="EMBL" id="OPX17726.1"/>
    </source>
</evidence>
<dbReference type="GO" id="GO:0006508">
    <property type="term" value="P:proteolysis"/>
    <property type="evidence" value="ECO:0007669"/>
    <property type="project" value="InterPro"/>
</dbReference>
<evidence type="ECO:0000259" key="2">
    <source>
        <dbReference type="Pfam" id="PF01364"/>
    </source>
</evidence>